<proteinExistence type="predicted"/>
<keyword evidence="1" id="KW-0175">Coiled coil</keyword>
<organism evidence="3 4">
    <name type="scientific">Acaulospora morrowiae</name>
    <dbReference type="NCBI Taxonomy" id="94023"/>
    <lineage>
        <taxon>Eukaryota</taxon>
        <taxon>Fungi</taxon>
        <taxon>Fungi incertae sedis</taxon>
        <taxon>Mucoromycota</taxon>
        <taxon>Glomeromycotina</taxon>
        <taxon>Glomeromycetes</taxon>
        <taxon>Diversisporales</taxon>
        <taxon>Acaulosporaceae</taxon>
        <taxon>Acaulospora</taxon>
    </lineage>
</organism>
<dbReference type="OrthoDB" id="2388208at2759"/>
<evidence type="ECO:0000313" key="3">
    <source>
        <dbReference type="EMBL" id="CAG8567948.1"/>
    </source>
</evidence>
<keyword evidence="4" id="KW-1185">Reference proteome</keyword>
<gene>
    <name evidence="3" type="ORF">AMORRO_LOCUS6329</name>
</gene>
<evidence type="ECO:0000256" key="1">
    <source>
        <dbReference type="SAM" id="Coils"/>
    </source>
</evidence>
<evidence type="ECO:0000313" key="4">
    <source>
        <dbReference type="Proteomes" id="UP000789342"/>
    </source>
</evidence>
<protein>
    <submittedName>
        <fullName evidence="3">3136_t:CDS:1</fullName>
    </submittedName>
</protein>
<comment type="caution">
    <text evidence="3">The sequence shown here is derived from an EMBL/GenBank/DDBJ whole genome shotgun (WGS) entry which is preliminary data.</text>
</comment>
<dbReference type="AlphaFoldDB" id="A0A9N9FXZ1"/>
<dbReference type="Proteomes" id="UP000789342">
    <property type="component" value="Unassembled WGS sequence"/>
</dbReference>
<evidence type="ECO:0000256" key="2">
    <source>
        <dbReference type="SAM" id="MobiDB-lite"/>
    </source>
</evidence>
<feature type="compositionally biased region" description="Basic and acidic residues" evidence="2">
    <location>
        <begin position="113"/>
        <end position="131"/>
    </location>
</feature>
<sequence length="218" mass="25423">MTRLAKWVRKNLKGNVKETLDETIDHLIALKPPLKSKCNKAEALKASLRGQMKQYEAMRKEYQELDKWLNDDTPPEEEGEELLQKVNQYLKKARALRYKKPLKKTQIKKSIKTKKEQVASTKDKKAEEKPNQSKLNVRKGDECAYNTMRDAKKKLSCEIMKQSEKRKREDSDVKPQKGKKHLSDKELGELMDFTQEMIGKFASDNDEHNLEIHYSSKG</sequence>
<reference evidence="3" key="1">
    <citation type="submission" date="2021-06" db="EMBL/GenBank/DDBJ databases">
        <authorList>
            <person name="Kallberg Y."/>
            <person name="Tangrot J."/>
            <person name="Rosling A."/>
        </authorList>
    </citation>
    <scope>NUCLEOTIDE SEQUENCE</scope>
    <source>
        <strain evidence="3">CL551</strain>
    </source>
</reference>
<dbReference type="EMBL" id="CAJVPV010004163">
    <property type="protein sequence ID" value="CAG8567948.1"/>
    <property type="molecule type" value="Genomic_DNA"/>
</dbReference>
<accession>A0A9N9FXZ1</accession>
<feature type="coiled-coil region" evidence="1">
    <location>
        <begin position="38"/>
        <end position="65"/>
    </location>
</feature>
<name>A0A9N9FXZ1_9GLOM</name>
<feature type="region of interest" description="Disordered" evidence="2">
    <location>
        <begin position="104"/>
        <end position="134"/>
    </location>
</feature>
<feature type="region of interest" description="Disordered" evidence="2">
    <location>
        <begin position="161"/>
        <end position="187"/>
    </location>
</feature>